<dbReference type="Proteomes" id="UP000580718">
    <property type="component" value="Unassembled WGS sequence"/>
</dbReference>
<dbReference type="PANTHER" id="PTHR34308">
    <property type="entry name" value="COBALAMIN BIOSYNTHESIS PROTEIN CBIB"/>
    <property type="match status" value="1"/>
</dbReference>
<organism evidence="10 11">
    <name type="scientific">Modestobacter versicolor</name>
    <dbReference type="NCBI Taxonomy" id="429133"/>
    <lineage>
        <taxon>Bacteria</taxon>
        <taxon>Bacillati</taxon>
        <taxon>Actinomycetota</taxon>
        <taxon>Actinomycetes</taxon>
        <taxon>Geodermatophilales</taxon>
        <taxon>Geodermatophilaceae</taxon>
        <taxon>Modestobacter</taxon>
    </lineage>
</organism>
<dbReference type="PANTHER" id="PTHR34308:SF1">
    <property type="entry name" value="COBALAMIN BIOSYNTHESIS PROTEIN CBIB"/>
    <property type="match status" value="1"/>
</dbReference>
<keyword evidence="10" id="KW-0436">Ligase</keyword>
<comment type="pathway">
    <text evidence="2 9">Cofactor biosynthesis; adenosylcobalamin biosynthesis.</text>
</comment>
<dbReference type="NCBIfam" id="NF002276">
    <property type="entry name" value="PRK01209.1-4"/>
    <property type="match status" value="1"/>
</dbReference>
<comment type="subcellular location">
    <subcellularLocation>
        <location evidence="1 9">Cell membrane</location>
        <topology evidence="1 9">Multi-pass membrane protein</topology>
    </subcellularLocation>
</comment>
<evidence type="ECO:0000256" key="5">
    <source>
        <dbReference type="ARBA" id="ARBA00022573"/>
    </source>
</evidence>
<evidence type="ECO:0000256" key="3">
    <source>
        <dbReference type="ARBA" id="ARBA00006263"/>
    </source>
</evidence>
<dbReference type="NCBIfam" id="TIGR00380">
    <property type="entry name" value="cobal_cbiB"/>
    <property type="match status" value="1"/>
</dbReference>
<dbReference type="GO" id="GO:0005886">
    <property type="term" value="C:plasma membrane"/>
    <property type="evidence" value="ECO:0007669"/>
    <property type="project" value="UniProtKB-SubCell"/>
</dbReference>
<keyword evidence="4 9" id="KW-1003">Cell membrane</keyword>
<dbReference type="GO" id="GO:0016874">
    <property type="term" value="F:ligase activity"/>
    <property type="evidence" value="ECO:0007669"/>
    <property type="project" value="UniProtKB-KW"/>
</dbReference>
<dbReference type="RefSeq" id="WP_183513799.1">
    <property type="nucleotide sequence ID" value="NZ_JACIBU010000001.1"/>
</dbReference>
<evidence type="ECO:0000313" key="11">
    <source>
        <dbReference type="Proteomes" id="UP000580718"/>
    </source>
</evidence>
<evidence type="ECO:0000256" key="8">
    <source>
        <dbReference type="ARBA" id="ARBA00023136"/>
    </source>
</evidence>
<dbReference type="GO" id="GO:0048472">
    <property type="term" value="F:threonine-phosphate decarboxylase activity"/>
    <property type="evidence" value="ECO:0007669"/>
    <property type="project" value="InterPro"/>
</dbReference>
<keyword evidence="5 9" id="KW-0169">Cobalamin biosynthesis</keyword>
<dbReference type="EMBL" id="JACIBU010000001">
    <property type="protein sequence ID" value="MBB3676831.1"/>
    <property type="molecule type" value="Genomic_DNA"/>
</dbReference>
<comment type="caution">
    <text evidence="10">The sequence shown here is derived from an EMBL/GenBank/DDBJ whole genome shotgun (WGS) entry which is preliminary data.</text>
</comment>
<evidence type="ECO:0000256" key="2">
    <source>
        <dbReference type="ARBA" id="ARBA00004953"/>
    </source>
</evidence>
<evidence type="ECO:0000256" key="7">
    <source>
        <dbReference type="ARBA" id="ARBA00022989"/>
    </source>
</evidence>
<keyword evidence="6 9" id="KW-0812">Transmembrane</keyword>
<comment type="similarity">
    <text evidence="3 9">Belongs to the CobD/CbiB family.</text>
</comment>
<gene>
    <name evidence="9" type="primary">cobD</name>
    <name evidence="10" type="ORF">FHX36_002566</name>
</gene>
<dbReference type="Pfam" id="PF03186">
    <property type="entry name" value="CobD_Cbib"/>
    <property type="match status" value="1"/>
</dbReference>
<proteinExistence type="inferred from homology"/>
<keyword evidence="7 9" id="KW-1133">Transmembrane helix</keyword>
<dbReference type="GO" id="GO:0009236">
    <property type="term" value="P:cobalamin biosynthetic process"/>
    <property type="evidence" value="ECO:0007669"/>
    <property type="project" value="UniProtKB-UniRule"/>
</dbReference>
<dbReference type="HAMAP" id="MF_00024">
    <property type="entry name" value="CobD_CbiB"/>
    <property type="match status" value="1"/>
</dbReference>
<comment type="function">
    <text evidence="9">Converts cobyric acid to cobinamide by the addition of aminopropanol on the F carboxylic group.</text>
</comment>
<dbReference type="UniPathway" id="UPA00148"/>
<protein>
    <recommendedName>
        <fullName evidence="9">Cobalamin biosynthesis protein CobD</fullName>
    </recommendedName>
</protein>
<accession>A0A839Y7M9</accession>
<evidence type="ECO:0000256" key="1">
    <source>
        <dbReference type="ARBA" id="ARBA00004651"/>
    </source>
</evidence>
<sequence length="312" mass="32007">MPSSPTAAGLALGALADLAFADPRRGHPVAGFGRAAGALERRVWRDSRAAGTGYLAVCVGTATALGAAGSRLTAGRPLARTALTAVATWAVLGGTSLGRAGGTMSAHLEAGDLPAARAHLPTLAGRDPSGLGEAELVRATVESVAENTSDAAVAPLFWGAVAGLPGLLGYRAANTLDAMVGYRSPRYARFGWAAARFDDLVNWVPARATAALTVLTAPLAGGSPAGAWRAWQRDGAAHPSPNAGRCEAALAGALRLRLGGRNVYGERVEERPTLGDGHPPVRGDIRRAVRLSRAVWTAAATLAALTRLLRRR</sequence>
<evidence type="ECO:0000256" key="4">
    <source>
        <dbReference type="ARBA" id="ARBA00022475"/>
    </source>
</evidence>
<dbReference type="GO" id="GO:0015420">
    <property type="term" value="F:ABC-type vitamin B12 transporter activity"/>
    <property type="evidence" value="ECO:0007669"/>
    <property type="project" value="UniProtKB-UniRule"/>
</dbReference>
<keyword evidence="8 9" id="KW-0472">Membrane</keyword>
<evidence type="ECO:0000313" key="10">
    <source>
        <dbReference type="EMBL" id="MBB3676831.1"/>
    </source>
</evidence>
<evidence type="ECO:0000256" key="9">
    <source>
        <dbReference type="HAMAP-Rule" id="MF_00024"/>
    </source>
</evidence>
<dbReference type="InterPro" id="IPR004485">
    <property type="entry name" value="Cobalamin_biosynth_CobD/CbiB"/>
</dbReference>
<evidence type="ECO:0000256" key="6">
    <source>
        <dbReference type="ARBA" id="ARBA00022692"/>
    </source>
</evidence>
<name>A0A839Y7M9_9ACTN</name>
<reference evidence="10 11" key="1">
    <citation type="submission" date="2020-08" db="EMBL/GenBank/DDBJ databases">
        <title>Sequencing the genomes of 1000 actinobacteria strains.</title>
        <authorList>
            <person name="Klenk H.-P."/>
        </authorList>
    </citation>
    <scope>NUCLEOTIDE SEQUENCE [LARGE SCALE GENOMIC DNA]</scope>
    <source>
        <strain evidence="10 11">DSM 16678</strain>
    </source>
</reference>
<dbReference type="AlphaFoldDB" id="A0A839Y7M9"/>